<evidence type="ECO:0000313" key="2">
    <source>
        <dbReference type="EMBL" id="KXG22260.1"/>
    </source>
</evidence>
<organism evidence="2 3">
    <name type="scientific">Sorghum bicolor</name>
    <name type="common">Sorghum</name>
    <name type="synonym">Sorghum vulgare</name>
    <dbReference type="NCBI Taxonomy" id="4558"/>
    <lineage>
        <taxon>Eukaryota</taxon>
        <taxon>Viridiplantae</taxon>
        <taxon>Streptophyta</taxon>
        <taxon>Embryophyta</taxon>
        <taxon>Tracheophyta</taxon>
        <taxon>Spermatophyta</taxon>
        <taxon>Magnoliopsida</taxon>
        <taxon>Liliopsida</taxon>
        <taxon>Poales</taxon>
        <taxon>Poaceae</taxon>
        <taxon>PACMAD clade</taxon>
        <taxon>Panicoideae</taxon>
        <taxon>Andropogonodae</taxon>
        <taxon>Andropogoneae</taxon>
        <taxon>Sorghinae</taxon>
        <taxon>Sorghum</taxon>
    </lineage>
</organism>
<reference evidence="2 3" key="1">
    <citation type="journal article" date="2009" name="Nature">
        <title>The Sorghum bicolor genome and the diversification of grasses.</title>
        <authorList>
            <person name="Paterson A.H."/>
            <person name="Bowers J.E."/>
            <person name="Bruggmann R."/>
            <person name="Dubchak I."/>
            <person name="Grimwood J."/>
            <person name="Gundlach H."/>
            <person name="Haberer G."/>
            <person name="Hellsten U."/>
            <person name="Mitros T."/>
            <person name="Poliakov A."/>
            <person name="Schmutz J."/>
            <person name="Spannagl M."/>
            <person name="Tang H."/>
            <person name="Wang X."/>
            <person name="Wicker T."/>
            <person name="Bharti A.K."/>
            <person name="Chapman J."/>
            <person name="Feltus F.A."/>
            <person name="Gowik U."/>
            <person name="Grigoriev I.V."/>
            <person name="Lyons E."/>
            <person name="Maher C.A."/>
            <person name="Martis M."/>
            <person name="Narechania A."/>
            <person name="Otillar R.P."/>
            <person name="Penning B.W."/>
            <person name="Salamov A.A."/>
            <person name="Wang Y."/>
            <person name="Zhang L."/>
            <person name="Carpita N.C."/>
            <person name="Freeling M."/>
            <person name="Gingle A.R."/>
            <person name="Hash C.T."/>
            <person name="Keller B."/>
            <person name="Klein P."/>
            <person name="Kresovich S."/>
            <person name="McCann M.C."/>
            <person name="Ming R."/>
            <person name="Peterson D.G."/>
            <person name="Mehboob-ur-Rahman"/>
            <person name="Ware D."/>
            <person name="Westhoff P."/>
            <person name="Mayer K.F."/>
            <person name="Messing J."/>
            <person name="Rokhsar D.S."/>
        </authorList>
    </citation>
    <scope>NUCLEOTIDE SEQUENCE [LARGE SCALE GENOMIC DNA]</scope>
    <source>
        <strain evidence="3">cv. BTx623</strain>
    </source>
</reference>
<proteinExistence type="predicted"/>
<dbReference type="EMBL" id="CM000768">
    <property type="protein sequence ID" value="KXG22260.1"/>
    <property type="molecule type" value="Genomic_DNA"/>
</dbReference>
<evidence type="ECO:0000256" key="1">
    <source>
        <dbReference type="SAM" id="SignalP"/>
    </source>
</evidence>
<feature type="signal peptide" evidence="1">
    <location>
        <begin position="1"/>
        <end position="19"/>
    </location>
</feature>
<keyword evidence="1" id="KW-0732">Signal</keyword>
<sequence>MLLASLFGVGILHHLKVLAKFVRPMHKAQNFRTEKRSSRRRRVAVWAHGAGNSEGGFVGGGGEGVRCSRRRPHRQAWRRCNGNVCSDLRNV</sequence>
<name>A0A1B6P947_SORBI</name>
<gene>
    <name evidence="2" type="ORF">SORBI_3009G182900</name>
</gene>
<keyword evidence="3" id="KW-1185">Reference proteome</keyword>
<dbReference type="InParanoid" id="A0A1B6P947"/>
<dbReference type="Proteomes" id="UP000000768">
    <property type="component" value="Chromosome 9"/>
</dbReference>
<accession>A0A1B6P947</accession>
<dbReference type="Gramene" id="KXG22260">
    <property type="protein sequence ID" value="KXG22260"/>
    <property type="gene ID" value="SORBI_3009G182900"/>
</dbReference>
<dbReference type="AlphaFoldDB" id="A0A1B6P947"/>
<protein>
    <submittedName>
        <fullName evidence="2">Uncharacterized protein</fullName>
    </submittedName>
</protein>
<evidence type="ECO:0000313" key="3">
    <source>
        <dbReference type="Proteomes" id="UP000000768"/>
    </source>
</evidence>
<reference evidence="3" key="2">
    <citation type="journal article" date="2018" name="Plant J.">
        <title>The Sorghum bicolor reference genome: improved assembly, gene annotations, a transcriptome atlas, and signatures of genome organization.</title>
        <authorList>
            <person name="McCormick R.F."/>
            <person name="Truong S.K."/>
            <person name="Sreedasyam A."/>
            <person name="Jenkins J."/>
            <person name="Shu S."/>
            <person name="Sims D."/>
            <person name="Kennedy M."/>
            <person name="Amirebrahimi M."/>
            <person name="Weers B.D."/>
            <person name="McKinley B."/>
            <person name="Mattison A."/>
            <person name="Morishige D.T."/>
            <person name="Grimwood J."/>
            <person name="Schmutz J."/>
            <person name="Mullet J.E."/>
        </authorList>
    </citation>
    <scope>NUCLEOTIDE SEQUENCE [LARGE SCALE GENOMIC DNA]</scope>
    <source>
        <strain evidence="3">cv. BTx623</strain>
    </source>
</reference>
<feature type="chain" id="PRO_5008588620" evidence="1">
    <location>
        <begin position="20"/>
        <end position="91"/>
    </location>
</feature>